<protein>
    <submittedName>
        <fullName evidence="2">Nuclear transport factor 2 family protein</fullName>
    </submittedName>
</protein>
<feature type="domain" description="SnoaL-like" evidence="1">
    <location>
        <begin position="3"/>
        <end position="111"/>
    </location>
</feature>
<dbReference type="SUPFAM" id="SSF54427">
    <property type="entry name" value="NTF2-like"/>
    <property type="match status" value="1"/>
</dbReference>
<organism evidence="2 3">
    <name type="scientific">Paenibacillus ehimensis</name>
    <dbReference type="NCBI Taxonomy" id="79264"/>
    <lineage>
        <taxon>Bacteria</taxon>
        <taxon>Bacillati</taxon>
        <taxon>Bacillota</taxon>
        <taxon>Bacilli</taxon>
        <taxon>Bacillales</taxon>
        <taxon>Paenibacillaceae</taxon>
        <taxon>Paenibacillus</taxon>
    </lineage>
</organism>
<dbReference type="Pfam" id="PF12680">
    <property type="entry name" value="SnoaL_2"/>
    <property type="match status" value="1"/>
</dbReference>
<name>A0ABT8V6T3_9BACL</name>
<evidence type="ECO:0000313" key="3">
    <source>
        <dbReference type="Proteomes" id="UP001168883"/>
    </source>
</evidence>
<proteinExistence type="predicted"/>
<dbReference type="InterPro" id="IPR037401">
    <property type="entry name" value="SnoaL-like"/>
</dbReference>
<dbReference type="Gene3D" id="3.10.450.50">
    <property type="match status" value="1"/>
</dbReference>
<dbReference type="EMBL" id="JAUMKJ010000004">
    <property type="protein sequence ID" value="MDO3676204.1"/>
    <property type="molecule type" value="Genomic_DNA"/>
</dbReference>
<dbReference type="InterPro" id="IPR032710">
    <property type="entry name" value="NTF2-like_dom_sf"/>
</dbReference>
<accession>A0ABT8V6T3</accession>
<evidence type="ECO:0000313" key="2">
    <source>
        <dbReference type="EMBL" id="MDO3676204.1"/>
    </source>
</evidence>
<comment type="caution">
    <text evidence="2">The sequence shown here is derived from an EMBL/GenBank/DDBJ whole genome shotgun (WGS) entry which is preliminary data.</text>
</comment>
<keyword evidence="3" id="KW-1185">Reference proteome</keyword>
<gene>
    <name evidence="2" type="ORF">Q3C12_04250</name>
</gene>
<evidence type="ECO:0000259" key="1">
    <source>
        <dbReference type="Pfam" id="PF12680"/>
    </source>
</evidence>
<sequence length="131" mass="15097">MMETFMKSMVEKDMDRWIELFDDNVVFEFPYAPDGYTRKLEGKSALYQYVKELPGIIEIDLFTAPAIHQTLDPNVFIAEFGVKAGRAVKTGKPYLQTYISVIETKDGKIMHYKDYWNPLTVLTALDEESGQ</sequence>
<dbReference type="Proteomes" id="UP001168883">
    <property type="component" value="Unassembled WGS sequence"/>
</dbReference>
<reference evidence="2" key="1">
    <citation type="submission" date="2023-07" db="EMBL/GenBank/DDBJ databases">
        <authorList>
            <person name="Aktuganov G."/>
            <person name="Boyko T."/>
            <person name="Delegan Y."/>
            <person name="Galimzianova N."/>
            <person name="Gilvanova E."/>
            <person name="Korobov V."/>
            <person name="Kuzmina L."/>
            <person name="Melentiev A."/>
            <person name="Milman P."/>
            <person name="Ryabova A."/>
            <person name="Stupak E."/>
            <person name="Yasakov T."/>
            <person name="Zharikova N."/>
            <person name="Zhurenko E."/>
        </authorList>
    </citation>
    <scope>NUCLEOTIDE SEQUENCE</scope>
    <source>
        <strain evidence="2">IB-739</strain>
    </source>
</reference>